<protein>
    <submittedName>
        <fullName evidence="6">MBL fold metallo-hydrolase</fullName>
    </submittedName>
</protein>
<name>A0A9D1SYI7_9FIRM</name>
<dbReference type="InterPro" id="IPR051453">
    <property type="entry name" value="MBL_Glyoxalase_II"/>
</dbReference>
<reference evidence="6" key="2">
    <citation type="journal article" date="2021" name="PeerJ">
        <title>Extensive microbial diversity within the chicken gut microbiome revealed by metagenomics and culture.</title>
        <authorList>
            <person name="Gilroy R."/>
            <person name="Ravi A."/>
            <person name="Getino M."/>
            <person name="Pursley I."/>
            <person name="Horton D.L."/>
            <person name="Alikhan N.F."/>
            <person name="Baker D."/>
            <person name="Gharbi K."/>
            <person name="Hall N."/>
            <person name="Watson M."/>
            <person name="Adriaenssens E.M."/>
            <person name="Foster-Nyarko E."/>
            <person name="Jarju S."/>
            <person name="Secka A."/>
            <person name="Antonio M."/>
            <person name="Oren A."/>
            <person name="Chaudhuri R.R."/>
            <person name="La Ragione R."/>
            <person name="Hildebrand F."/>
            <person name="Pallen M.J."/>
        </authorList>
    </citation>
    <scope>NUCLEOTIDE SEQUENCE</scope>
    <source>
        <strain evidence="6">23406</strain>
    </source>
</reference>
<evidence type="ECO:0000259" key="5">
    <source>
        <dbReference type="SMART" id="SM00849"/>
    </source>
</evidence>
<keyword evidence="3" id="KW-0378">Hydrolase</keyword>
<dbReference type="GO" id="GO:0016787">
    <property type="term" value="F:hydrolase activity"/>
    <property type="evidence" value="ECO:0007669"/>
    <property type="project" value="UniProtKB-KW"/>
</dbReference>
<evidence type="ECO:0000256" key="1">
    <source>
        <dbReference type="ARBA" id="ARBA00001947"/>
    </source>
</evidence>
<dbReference type="Proteomes" id="UP000886891">
    <property type="component" value="Unassembled WGS sequence"/>
</dbReference>
<dbReference type="Gene3D" id="3.60.15.10">
    <property type="entry name" value="Ribonuclease Z/Hydroxyacylglutathione hydrolase-like"/>
    <property type="match status" value="1"/>
</dbReference>
<dbReference type="PANTHER" id="PTHR46233">
    <property type="entry name" value="HYDROXYACYLGLUTATHIONE HYDROLASE GLOC"/>
    <property type="match status" value="1"/>
</dbReference>
<dbReference type="Pfam" id="PF00753">
    <property type="entry name" value="Lactamase_B"/>
    <property type="match status" value="1"/>
</dbReference>
<dbReference type="PANTHER" id="PTHR46233:SF3">
    <property type="entry name" value="HYDROXYACYLGLUTATHIONE HYDROLASE GLOC"/>
    <property type="match status" value="1"/>
</dbReference>
<feature type="domain" description="Metallo-beta-lactamase" evidence="5">
    <location>
        <begin position="20"/>
        <end position="194"/>
    </location>
</feature>
<evidence type="ECO:0000313" key="7">
    <source>
        <dbReference type="Proteomes" id="UP000886891"/>
    </source>
</evidence>
<dbReference type="GO" id="GO:0046872">
    <property type="term" value="F:metal ion binding"/>
    <property type="evidence" value="ECO:0007669"/>
    <property type="project" value="UniProtKB-KW"/>
</dbReference>
<gene>
    <name evidence="6" type="ORF">IAB14_06510</name>
</gene>
<keyword evidence="4" id="KW-0862">Zinc</keyword>
<dbReference type="SUPFAM" id="SSF56281">
    <property type="entry name" value="Metallo-hydrolase/oxidoreductase"/>
    <property type="match status" value="1"/>
</dbReference>
<dbReference type="AlphaFoldDB" id="A0A9D1SYI7"/>
<proteinExistence type="predicted"/>
<sequence length="211" mass="23292">MSTAIGEGIELRTFVVGFLSTDCYLVYRPEGGRAFLVDPGRGFQRIKSFADEQHLRIEAVLLTHGHCDHILEAKRWQDEGAKVYVHRLDAPKLEGKGHLGDMIGLNVPPLSADIVLEDGDCIDPAGVPMTVLHTPGHSTGSCCYVGEGFMFSGDTLFCGDIGRSDFPDSDPRALQQSLEKIKAIRKDLQVFPGHGEATTLERERRNNPYLR</sequence>
<organism evidence="6 7">
    <name type="scientific">Candidatus Stercoripulliclostridium merdipullorum</name>
    <dbReference type="NCBI Taxonomy" id="2840952"/>
    <lineage>
        <taxon>Bacteria</taxon>
        <taxon>Bacillati</taxon>
        <taxon>Bacillota</taxon>
        <taxon>Clostridia</taxon>
        <taxon>Eubacteriales</taxon>
        <taxon>Candidatus Stercoripulliclostridium</taxon>
    </lineage>
</organism>
<evidence type="ECO:0000256" key="3">
    <source>
        <dbReference type="ARBA" id="ARBA00022801"/>
    </source>
</evidence>
<dbReference type="EMBL" id="DVOH01000052">
    <property type="protein sequence ID" value="HIV00746.1"/>
    <property type="molecule type" value="Genomic_DNA"/>
</dbReference>
<evidence type="ECO:0000256" key="4">
    <source>
        <dbReference type="ARBA" id="ARBA00022833"/>
    </source>
</evidence>
<evidence type="ECO:0000313" key="6">
    <source>
        <dbReference type="EMBL" id="HIV00746.1"/>
    </source>
</evidence>
<evidence type="ECO:0000256" key="2">
    <source>
        <dbReference type="ARBA" id="ARBA00022723"/>
    </source>
</evidence>
<reference evidence="6" key="1">
    <citation type="submission" date="2020-10" db="EMBL/GenBank/DDBJ databases">
        <authorList>
            <person name="Gilroy R."/>
        </authorList>
    </citation>
    <scope>NUCLEOTIDE SEQUENCE</scope>
    <source>
        <strain evidence="6">23406</strain>
    </source>
</reference>
<comment type="caution">
    <text evidence="6">The sequence shown here is derived from an EMBL/GenBank/DDBJ whole genome shotgun (WGS) entry which is preliminary data.</text>
</comment>
<dbReference type="SMART" id="SM00849">
    <property type="entry name" value="Lactamase_B"/>
    <property type="match status" value="1"/>
</dbReference>
<dbReference type="InterPro" id="IPR001279">
    <property type="entry name" value="Metallo-B-lactamas"/>
</dbReference>
<accession>A0A9D1SYI7</accession>
<dbReference type="InterPro" id="IPR036866">
    <property type="entry name" value="RibonucZ/Hydroxyglut_hydro"/>
</dbReference>
<keyword evidence="2" id="KW-0479">Metal-binding</keyword>
<comment type="cofactor">
    <cofactor evidence="1">
        <name>Zn(2+)</name>
        <dbReference type="ChEBI" id="CHEBI:29105"/>
    </cofactor>
</comment>